<dbReference type="Proteomes" id="UP000028875">
    <property type="component" value="Unassembled WGS sequence"/>
</dbReference>
<name>A0A024QAG6_9BACI</name>
<sequence>MNVKRTFGGNLERQQIKALGILIKAAKGEDMNAKN</sequence>
<reference evidence="1 2" key="1">
    <citation type="submission" date="2014-03" db="EMBL/GenBank/DDBJ databases">
        <authorList>
            <person name="Urmite Genomes U."/>
        </authorList>
    </citation>
    <scope>NUCLEOTIDE SEQUENCE [LARGE SCALE GENOMIC DNA]</scope>
    <source>
        <strain evidence="1 2">Vm-5</strain>
    </source>
</reference>
<keyword evidence="2" id="KW-1185">Reference proteome</keyword>
<accession>A0A024QAG6</accession>
<comment type="caution">
    <text evidence="1">The sequence shown here is derived from an EMBL/GenBank/DDBJ whole genome shotgun (WGS) entry which is preliminary data.</text>
</comment>
<reference evidence="2" key="2">
    <citation type="submission" date="2014-05" db="EMBL/GenBank/DDBJ databases">
        <title>Draft genome sequence of Virgibacillus massiliensis Vm-5.</title>
        <authorList>
            <person name="Khelaifia S."/>
            <person name="Croce O."/>
            <person name="Lagier J.C."/>
            <person name="Raoult D."/>
        </authorList>
    </citation>
    <scope>NUCLEOTIDE SEQUENCE [LARGE SCALE GENOMIC DNA]</scope>
    <source>
        <strain evidence="2">Vm-5</strain>
    </source>
</reference>
<evidence type="ECO:0000313" key="2">
    <source>
        <dbReference type="Proteomes" id="UP000028875"/>
    </source>
</evidence>
<evidence type="ECO:0000313" key="1">
    <source>
        <dbReference type="EMBL" id="CDQ39498.1"/>
    </source>
</evidence>
<dbReference type="STRING" id="1462526.BN990_01803"/>
<organism evidence="1 2">
    <name type="scientific">Virgibacillus massiliensis</name>
    <dbReference type="NCBI Taxonomy" id="1462526"/>
    <lineage>
        <taxon>Bacteria</taxon>
        <taxon>Bacillati</taxon>
        <taxon>Bacillota</taxon>
        <taxon>Bacilli</taxon>
        <taxon>Bacillales</taxon>
        <taxon>Bacillaceae</taxon>
        <taxon>Virgibacillus</taxon>
    </lineage>
</organism>
<proteinExistence type="predicted"/>
<dbReference type="EMBL" id="CCDP010000001">
    <property type="protein sequence ID" value="CDQ39498.1"/>
    <property type="molecule type" value="Genomic_DNA"/>
</dbReference>
<dbReference type="AlphaFoldDB" id="A0A024QAG6"/>
<protein>
    <submittedName>
        <fullName evidence="1">Uncharacterized protein</fullName>
    </submittedName>
</protein>
<gene>
    <name evidence="1" type="ORF">BN990_01803</name>
</gene>